<dbReference type="GO" id="GO:1990757">
    <property type="term" value="F:ubiquitin ligase activator activity"/>
    <property type="evidence" value="ECO:0007669"/>
    <property type="project" value="TreeGrafter"/>
</dbReference>
<reference evidence="5" key="1">
    <citation type="journal article" date="2015" name="BMC Genomics">
        <title>Genomic and transcriptomic analysis of the endophytic fungus Pestalotiopsis fici reveals its lifestyle and high potential for synthesis of natural products.</title>
        <authorList>
            <person name="Wang X."/>
            <person name="Zhang X."/>
            <person name="Liu L."/>
            <person name="Xiang M."/>
            <person name="Wang W."/>
            <person name="Sun X."/>
            <person name="Che Y."/>
            <person name="Guo L."/>
            <person name="Liu G."/>
            <person name="Guo L."/>
            <person name="Wang C."/>
            <person name="Yin W.B."/>
            <person name="Stadler M."/>
            <person name="Zhang X."/>
            <person name="Liu X."/>
        </authorList>
    </citation>
    <scope>NUCLEOTIDE SEQUENCE [LARGE SCALE GENOMIC DNA]</scope>
    <source>
        <strain evidence="5">W106-1 / CGMCC3.15140</strain>
    </source>
</reference>
<dbReference type="GO" id="GO:0010997">
    <property type="term" value="F:anaphase-promoting complex binding"/>
    <property type="evidence" value="ECO:0007669"/>
    <property type="project" value="InterPro"/>
</dbReference>
<gene>
    <name evidence="4" type="ORF">PFICI_08448</name>
</gene>
<dbReference type="GeneID" id="19273461"/>
<dbReference type="eggNOG" id="KOG0305">
    <property type="taxonomic scope" value="Eukaryota"/>
</dbReference>
<evidence type="ECO:0000256" key="2">
    <source>
        <dbReference type="ARBA" id="ARBA00022737"/>
    </source>
</evidence>
<evidence type="ECO:0000313" key="4">
    <source>
        <dbReference type="EMBL" id="ETS80919.1"/>
    </source>
</evidence>
<dbReference type="GO" id="GO:1905786">
    <property type="term" value="P:positive regulation of anaphase-promoting complex-dependent catabolic process"/>
    <property type="evidence" value="ECO:0007669"/>
    <property type="project" value="TreeGrafter"/>
</dbReference>
<sequence length="388" mass="42216">MTLLARIQVHTQQICGLAWSCDGEQFATGGNDNLCCLFSVDKILESKDEQDDVTIETKPMTPSWSTSFAASEKIEANISKEEPGEQTQTTLNPHAPEFTPINRSADNVPWPSWPDESRASPQLPYTTRYTAWAHNVDNDDGDDLVLPIIPSTPPHPPVKTWRASAADQTWHHLAAVKAIAFCPWRPHLIATGGGSNDKMIHFFHSTSGAVLATISVNAQVTSLHWSATRREIAATFGYAQPEHPVRIAVFSWPDCKMVGSVKWDGEHRALFAVTYPGSPMARLSLGTTGVAMDGSEPPSTSPLEDSSRESGSQGTDMGSHSRRRTSRRRREMGEGCLIVAASDKSVKFHEVWGTSRGRSITATGPGALGGSDIIEMAEGIDKEGDIIR</sequence>
<dbReference type="InterPro" id="IPR015943">
    <property type="entry name" value="WD40/YVTN_repeat-like_dom_sf"/>
</dbReference>
<dbReference type="EMBL" id="KI912113">
    <property type="protein sequence ID" value="ETS80919.1"/>
    <property type="molecule type" value="Genomic_DNA"/>
</dbReference>
<dbReference type="RefSeq" id="XP_007835220.1">
    <property type="nucleotide sequence ID" value="XM_007837029.1"/>
</dbReference>
<dbReference type="InterPro" id="IPR036322">
    <property type="entry name" value="WD40_repeat_dom_sf"/>
</dbReference>
<protein>
    <recommendedName>
        <fullName evidence="6">Anaphase-promoting complex subunit 4 WD40 domain-containing protein</fullName>
    </recommendedName>
</protein>
<keyword evidence="5" id="KW-1185">Reference proteome</keyword>
<proteinExistence type="predicted"/>
<dbReference type="PANTHER" id="PTHR19918:SF5">
    <property type="entry name" value="MEIOSIS-SPECIFIC APC_C ACTIVATOR PROTEIN AMA1"/>
    <property type="match status" value="1"/>
</dbReference>
<dbReference type="InParanoid" id="W3X4I2"/>
<feature type="region of interest" description="Disordered" evidence="3">
    <location>
        <begin position="81"/>
        <end position="121"/>
    </location>
</feature>
<dbReference type="KEGG" id="pfy:PFICI_08448"/>
<feature type="compositionally biased region" description="Basic residues" evidence="3">
    <location>
        <begin position="320"/>
        <end position="330"/>
    </location>
</feature>
<dbReference type="HOGENOM" id="CLU_014831_3_2_1"/>
<dbReference type="GO" id="GO:0031145">
    <property type="term" value="P:anaphase-promoting complex-dependent catabolic process"/>
    <property type="evidence" value="ECO:0007669"/>
    <property type="project" value="TreeGrafter"/>
</dbReference>
<dbReference type="GO" id="GO:0005680">
    <property type="term" value="C:anaphase-promoting complex"/>
    <property type="evidence" value="ECO:0007669"/>
    <property type="project" value="TreeGrafter"/>
</dbReference>
<dbReference type="SMART" id="SM00320">
    <property type="entry name" value="WD40"/>
    <property type="match status" value="2"/>
</dbReference>
<keyword evidence="1" id="KW-0853">WD repeat</keyword>
<name>W3X4I2_PESFW</name>
<dbReference type="PANTHER" id="PTHR19918">
    <property type="entry name" value="CELL DIVISION CYCLE 20 CDC20 FIZZY -RELATED"/>
    <property type="match status" value="1"/>
</dbReference>
<dbReference type="STRING" id="1229662.W3X4I2"/>
<feature type="region of interest" description="Disordered" evidence="3">
    <location>
        <begin position="288"/>
        <end position="331"/>
    </location>
</feature>
<evidence type="ECO:0000256" key="3">
    <source>
        <dbReference type="SAM" id="MobiDB-lite"/>
    </source>
</evidence>
<dbReference type="Gene3D" id="2.130.10.10">
    <property type="entry name" value="YVTN repeat-like/Quinoprotein amine dehydrogenase"/>
    <property type="match status" value="2"/>
</dbReference>
<dbReference type="SUPFAM" id="SSF50978">
    <property type="entry name" value="WD40 repeat-like"/>
    <property type="match status" value="1"/>
</dbReference>
<dbReference type="OrthoDB" id="10263272at2759"/>
<dbReference type="AlphaFoldDB" id="W3X4I2"/>
<dbReference type="Pfam" id="PF00400">
    <property type="entry name" value="WD40"/>
    <property type="match status" value="1"/>
</dbReference>
<feature type="compositionally biased region" description="Polar residues" evidence="3">
    <location>
        <begin position="297"/>
        <end position="318"/>
    </location>
</feature>
<dbReference type="Proteomes" id="UP000030651">
    <property type="component" value="Unassembled WGS sequence"/>
</dbReference>
<organism evidence="4 5">
    <name type="scientific">Pestalotiopsis fici (strain W106-1 / CGMCC3.15140)</name>
    <dbReference type="NCBI Taxonomy" id="1229662"/>
    <lineage>
        <taxon>Eukaryota</taxon>
        <taxon>Fungi</taxon>
        <taxon>Dikarya</taxon>
        <taxon>Ascomycota</taxon>
        <taxon>Pezizomycotina</taxon>
        <taxon>Sordariomycetes</taxon>
        <taxon>Xylariomycetidae</taxon>
        <taxon>Amphisphaeriales</taxon>
        <taxon>Sporocadaceae</taxon>
        <taxon>Pestalotiopsis</taxon>
    </lineage>
</organism>
<keyword evidence="2" id="KW-0677">Repeat</keyword>
<evidence type="ECO:0008006" key="6">
    <source>
        <dbReference type="Google" id="ProtNLM"/>
    </source>
</evidence>
<accession>W3X4I2</accession>
<dbReference type="OMA" id="ESVEMSF"/>
<evidence type="ECO:0000313" key="5">
    <source>
        <dbReference type="Proteomes" id="UP000030651"/>
    </source>
</evidence>
<dbReference type="InterPro" id="IPR001680">
    <property type="entry name" value="WD40_rpt"/>
</dbReference>
<evidence type="ECO:0000256" key="1">
    <source>
        <dbReference type="ARBA" id="ARBA00022574"/>
    </source>
</evidence>
<dbReference type="InterPro" id="IPR033010">
    <property type="entry name" value="Cdc20/Fizzy"/>
</dbReference>